<dbReference type="InterPro" id="IPR036063">
    <property type="entry name" value="Smr_dom_sf"/>
</dbReference>
<dbReference type="Pfam" id="PF01713">
    <property type="entry name" value="Smr"/>
    <property type="match status" value="1"/>
</dbReference>
<organism evidence="3 4">
    <name type="scientific">Castellaniella hirudinis</name>
    <dbReference type="NCBI Taxonomy" id="1144617"/>
    <lineage>
        <taxon>Bacteria</taxon>
        <taxon>Pseudomonadati</taxon>
        <taxon>Pseudomonadota</taxon>
        <taxon>Betaproteobacteria</taxon>
        <taxon>Burkholderiales</taxon>
        <taxon>Alcaligenaceae</taxon>
        <taxon>Castellaniella</taxon>
    </lineage>
</organism>
<dbReference type="SMART" id="SM00463">
    <property type="entry name" value="SMR"/>
    <property type="match status" value="1"/>
</dbReference>
<evidence type="ECO:0000313" key="4">
    <source>
        <dbReference type="Proteomes" id="UP001595756"/>
    </source>
</evidence>
<evidence type="ECO:0000313" key="3">
    <source>
        <dbReference type="EMBL" id="MFC4299914.1"/>
    </source>
</evidence>
<feature type="domain" description="Smr" evidence="2">
    <location>
        <begin position="173"/>
        <end position="254"/>
    </location>
</feature>
<protein>
    <submittedName>
        <fullName evidence="3">Smr/MutS family protein</fullName>
    </submittedName>
</protein>
<dbReference type="Proteomes" id="UP001595756">
    <property type="component" value="Unassembled WGS sequence"/>
</dbReference>
<dbReference type="RefSeq" id="WP_376814449.1">
    <property type="nucleotide sequence ID" value="NZ_JBHSDY010000012.1"/>
</dbReference>
<feature type="region of interest" description="Disordered" evidence="1">
    <location>
        <begin position="93"/>
        <end position="140"/>
    </location>
</feature>
<proteinExistence type="predicted"/>
<evidence type="ECO:0000259" key="2">
    <source>
        <dbReference type="PROSITE" id="PS50828"/>
    </source>
</evidence>
<gene>
    <name evidence="3" type="ORF">ACFO0J_17870</name>
</gene>
<dbReference type="PANTHER" id="PTHR35562">
    <property type="entry name" value="DNA ENDONUCLEASE SMRA-RELATED"/>
    <property type="match status" value="1"/>
</dbReference>
<dbReference type="PROSITE" id="PS50828">
    <property type="entry name" value="SMR"/>
    <property type="match status" value="1"/>
</dbReference>
<keyword evidence="4" id="KW-1185">Reference proteome</keyword>
<comment type="caution">
    <text evidence="3">The sequence shown here is derived from an EMBL/GenBank/DDBJ whole genome shotgun (WGS) entry which is preliminary data.</text>
</comment>
<evidence type="ECO:0000256" key="1">
    <source>
        <dbReference type="SAM" id="MobiDB-lite"/>
    </source>
</evidence>
<dbReference type="PANTHER" id="PTHR35562:SF2">
    <property type="entry name" value="DNA ENDONUCLEASE SMRA-RELATED"/>
    <property type="match status" value="1"/>
</dbReference>
<name>A0ABV8S489_9BURK</name>
<dbReference type="Gene3D" id="3.30.1370.110">
    <property type="match status" value="1"/>
</dbReference>
<reference evidence="4" key="1">
    <citation type="journal article" date="2019" name="Int. J. Syst. Evol. Microbiol.">
        <title>The Global Catalogue of Microorganisms (GCM) 10K type strain sequencing project: providing services to taxonomists for standard genome sequencing and annotation.</title>
        <authorList>
            <consortium name="The Broad Institute Genomics Platform"/>
            <consortium name="The Broad Institute Genome Sequencing Center for Infectious Disease"/>
            <person name="Wu L."/>
            <person name="Ma J."/>
        </authorList>
    </citation>
    <scope>NUCLEOTIDE SEQUENCE [LARGE SCALE GENOMIC DNA]</scope>
    <source>
        <strain evidence="4">CGMCC 1.19029</strain>
    </source>
</reference>
<dbReference type="SUPFAM" id="SSF160443">
    <property type="entry name" value="SMR domain-like"/>
    <property type="match status" value="1"/>
</dbReference>
<feature type="region of interest" description="Disordered" evidence="1">
    <location>
        <begin position="1"/>
        <end position="75"/>
    </location>
</feature>
<accession>A0ABV8S489</accession>
<feature type="compositionally biased region" description="Basic and acidic residues" evidence="1">
    <location>
        <begin position="44"/>
        <end position="63"/>
    </location>
</feature>
<dbReference type="InterPro" id="IPR002625">
    <property type="entry name" value="Smr_dom"/>
</dbReference>
<sequence>MKASKSSLADLRRLRAEAVPPEPPPAPRRPAGKKRGGRGASARPQDDKAGAPEARQGRDDEPRTAALVQQAAPPLDPADRALFRQAMRFVLPLPDHGPRARAGGARRDPESLLQARRQHAQGATAESKAAPAHKQRRKTPAFDPEADAFLQAGCGPDLLRGLRRGKWIPQASLDLHGSTLEQARERLDRFLASCLEHDIRCVRVIHGKGIGSRQGEPVLKAAIRQHLCRLEAVQAWVQCGEREGGDGALHALLRLPGPPAN</sequence>
<dbReference type="EMBL" id="JBHSDY010000012">
    <property type="protein sequence ID" value="MFC4299914.1"/>
    <property type="molecule type" value="Genomic_DNA"/>
</dbReference>